<accession>A0A1X0JMI0</accession>
<feature type="signal peptide" evidence="2">
    <location>
        <begin position="1"/>
        <end position="24"/>
    </location>
</feature>
<protein>
    <recommendedName>
        <fullName evidence="5">Intersectin-EH binding protein Ibp1</fullName>
    </recommendedName>
</protein>
<dbReference type="AlphaFoldDB" id="A0A1X0JMI0"/>
<feature type="compositionally biased region" description="Polar residues" evidence="1">
    <location>
        <begin position="53"/>
        <end position="64"/>
    </location>
</feature>
<sequence>MTRIFAACLLAGAAIVFSAPQAGADPEDLLPYCSGDQTPMDNNCRPMAHQEATHGSGSGLSPNLPTGLDPGNPAVVG</sequence>
<evidence type="ECO:0008006" key="5">
    <source>
        <dbReference type="Google" id="ProtNLM"/>
    </source>
</evidence>
<evidence type="ECO:0000313" key="4">
    <source>
        <dbReference type="Proteomes" id="UP000192411"/>
    </source>
</evidence>
<keyword evidence="2" id="KW-0732">Signal</keyword>
<dbReference type="OrthoDB" id="4751819at2"/>
<proteinExistence type="predicted"/>
<feature type="chain" id="PRO_5012394067" description="Intersectin-EH binding protein Ibp1" evidence="2">
    <location>
        <begin position="25"/>
        <end position="77"/>
    </location>
</feature>
<reference evidence="3 4" key="1">
    <citation type="submission" date="2017-02" db="EMBL/GenBank/DDBJ databases">
        <title>The new phylogeny of genus Mycobacterium.</title>
        <authorList>
            <person name="Tortoli E."/>
            <person name="Trovato A."/>
            <person name="Cirillo D.M."/>
        </authorList>
    </citation>
    <scope>NUCLEOTIDE SEQUENCE [LARGE SCALE GENOMIC DNA]</scope>
    <source>
        <strain evidence="3 4">DSM 44338</strain>
    </source>
</reference>
<dbReference type="EMBL" id="MVIM01000008">
    <property type="protein sequence ID" value="ORB64133.1"/>
    <property type="molecule type" value="Genomic_DNA"/>
</dbReference>
<keyword evidence="4" id="KW-1185">Reference proteome</keyword>
<gene>
    <name evidence="3" type="ORF">BST47_16160</name>
</gene>
<evidence type="ECO:0000256" key="1">
    <source>
        <dbReference type="SAM" id="MobiDB-lite"/>
    </source>
</evidence>
<feature type="region of interest" description="Disordered" evidence="1">
    <location>
        <begin position="41"/>
        <end position="77"/>
    </location>
</feature>
<evidence type="ECO:0000256" key="2">
    <source>
        <dbReference type="SAM" id="SignalP"/>
    </source>
</evidence>
<name>A0A1X0JMI0_9MYCO</name>
<dbReference type="RefSeq" id="WP_083126558.1">
    <property type="nucleotide sequence ID" value="NZ_MVIM01000008.1"/>
</dbReference>
<dbReference type="Proteomes" id="UP000192411">
    <property type="component" value="Unassembled WGS sequence"/>
</dbReference>
<comment type="caution">
    <text evidence="3">The sequence shown here is derived from an EMBL/GenBank/DDBJ whole genome shotgun (WGS) entry which is preliminary data.</text>
</comment>
<organism evidence="3 4">
    <name type="scientific">Mycolicibacterium tusciae</name>
    <dbReference type="NCBI Taxonomy" id="75922"/>
    <lineage>
        <taxon>Bacteria</taxon>
        <taxon>Bacillati</taxon>
        <taxon>Actinomycetota</taxon>
        <taxon>Actinomycetes</taxon>
        <taxon>Mycobacteriales</taxon>
        <taxon>Mycobacteriaceae</taxon>
        <taxon>Mycolicibacterium</taxon>
    </lineage>
</organism>
<dbReference type="eggNOG" id="ENOG5031UNR">
    <property type="taxonomic scope" value="Bacteria"/>
</dbReference>
<evidence type="ECO:0000313" key="3">
    <source>
        <dbReference type="EMBL" id="ORB64133.1"/>
    </source>
</evidence>